<feature type="region of interest" description="Disordered" evidence="2">
    <location>
        <begin position="355"/>
        <end position="455"/>
    </location>
</feature>
<evidence type="ECO:0000313" key="4">
    <source>
        <dbReference type="Proteomes" id="UP001107558"/>
    </source>
</evidence>
<organism evidence="3 4">
    <name type="scientific">Polypedilum vanderplanki</name>
    <name type="common">Sleeping chironomid midge</name>
    <dbReference type="NCBI Taxonomy" id="319348"/>
    <lineage>
        <taxon>Eukaryota</taxon>
        <taxon>Metazoa</taxon>
        <taxon>Ecdysozoa</taxon>
        <taxon>Arthropoda</taxon>
        <taxon>Hexapoda</taxon>
        <taxon>Insecta</taxon>
        <taxon>Pterygota</taxon>
        <taxon>Neoptera</taxon>
        <taxon>Endopterygota</taxon>
        <taxon>Diptera</taxon>
        <taxon>Nematocera</taxon>
        <taxon>Chironomoidea</taxon>
        <taxon>Chironomidae</taxon>
        <taxon>Chironominae</taxon>
        <taxon>Polypedilum</taxon>
        <taxon>Polypedilum</taxon>
    </lineage>
</organism>
<reference evidence="3" key="1">
    <citation type="submission" date="2021-03" db="EMBL/GenBank/DDBJ databases">
        <title>Chromosome level genome of the anhydrobiotic midge Polypedilum vanderplanki.</title>
        <authorList>
            <person name="Yoshida Y."/>
            <person name="Kikawada T."/>
            <person name="Gusev O."/>
        </authorList>
    </citation>
    <scope>NUCLEOTIDE SEQUENCE</scope>
    <source>
        <strain evidence="3">NIAS01</strain>
        <tissue evidence="3">Whole body or cell culture</tissue>
    </source>
</reference>
<comment type="caution">
    <text evidence="3">The sequence shown here is derived from an EMBL/GenBank/DDBJ whole genome shotgun (WGS) entry which is preliminary data.</text>
</comment>
<evidence type="ECO:0000256" key="1">
    <source>
        <dbReference type="SAM" id="Coils"/>
    </source>
</evidence>
<accession>A0A9J6CBR4</accession>
<dbReference type="InterPro" id="IPR033593">
    <property type="entry name" value="N-RASSF"/>
</dbReference>
<evidence type="ECO:0000256" key="2">
    <source>
        <dbReference type="SAM" id="MobiDB-lite"/>
    </source>
</evidence>
<dbReference type="EMBL" id="JADBJN010000001">
    <property type="protein sequence ID" value="KAG5679572.1"/>
    <property type="molecule type" value="Genomic_DNA"/>
</dbReference>
<dbReference type="InterPro" id="IPR029071">
    <property type="entry name" value="Ubiquitin-like_domsf"/>
</dbReference>
<dbReference type="OrthoDB" id="10034447at2759"/>
<dbReference type="Proteomes" id="UP001107558">
    <property type="component" value="Chromosome 1"/>
</dbReference>
<feature type="compositionally biased region" description="Polar residues" evidence="2">
    <location>
        <begin position="437"/>
        <end position="455"/>
    </location>
</feature>
<gene>
    <name evidence="3" type="ORF">PVAND_009132</name>
</gene>
<dbReference type="SUPFAM" id="SSF54236">
    <property type="entry name" value="Ubiquitin-like"/>
    <property type="match status" value="1"/>
</dbReference>
<feature type="coiled-coil region" evidence="1">
    <location>
        <begin position="312"/>
        <end position="339"/>
    </location>
</feature>
<evidence type="ECO:0000313" key="3">
    <source>
        <dbReference type="EMBL" id="KAG5679572.1"/>
    </source>
</evidence>
<feature type="region of interest" description="Disordered" evidence="2">
    <location>
        <begin position="217"/>
        <end position="271"/>
    </location>
</feature>
<dbReference type="PANTHER" id="PTHR15286">
    <property type="entry name" value="RAS-ASSOCIATING DOMAIN CONTAINING PROTEIN"/>
    <property type="match status" value="1"/>
</dbReference>
<name>A0A9J6CBR4_POLVA</name>
<dbReference type="Gene3D" id="3.10.20.90">
    <property type="entry name" value="Phosphatidylinositol 3-kinase Catalytic Subunit, Chain A, domain 1"/>
    <property type="match status" value="1"/>
</dbReference>
<sequence length="782" mass="87870">MEQNSSNVCIAATHRDDQKSTRLPDDAMPVYATIIPANTRKARLQRQQQEQAAMQTTSAAQKKQLVSITSKVTTSDNEKISTAGVKQTDNDNVIGHNSNNNNYDSTSGESDDDDSVELWSNEIPVYIKGEQRWISGVTEQTTCLDIIEALLIDEGIIKASEDINNNNTTNGVNSYPSKVNEYVITERWRRMEQALDGRTKILKIWSSWGTEQSEVRFSLKRRSDSHNSSTHQQSSSQQQQSQTHTIGGVGDRDSGRGSPTGSINSAIVRRRRHRASRSTFAWMTHGQTIHPKSSKNNIERLMKLILEQGEVIQQQLAKLRDRELEISTLEEERHKVREKEHGKNYLLETYLKGLPDSDDKQELTAGNSDSGVHTEETAASPEVQHEDETSDTLIPLNHYEPNINSPVKVTSSSKKSSHHHRRSKREHELLREHQSTKEYSSAISSGSTKQATNEGPINSEVAAQIDILEKLIVLNKHLQREEELCVRLSAKIKRYEADASGLTEAQVKESLKRVEEQLNAKNCEIAQMESEIKSSDEALSSKTDVLKKLYDELEEAEVEHRKLEMNNNDTVDGAATSSISSIPIPPALPPLKLLEQHKLLTQQPNHDELGMSREYLAENIYNISKLILKSSGQTIPMNVNSASYQQQQQAMSMAANQNFGMASAEKRVIQAQIHSIPTSVQQQQCRNHNEAMRASMNYLATINQRLQKSNNQYIESDINNANNNPIIQATQYKLTPKKLLINTQACGSRNSNNNNNIFKRNIILQPNDLTTQQDVSQLGTLV</sequence>
<keyword evidence="4" id="KW-1185">Reference proteome</keyword>
<feature type="compositionally biased region" description="Basic and acidic residues" evidence="2">
    <location>
        <begin position="425"/>
        <end position="436"/>
    </location>
</feature>
<dbReference type="CDD" id="cd16123">
    <property type="entry name" value="RA_RASSF7_like"/>
    <property type="match status" value="1"/>
</dbReference>
<feature type="compositionally biased region" description="Polar residues" evidence="2">
    <location>
        <begin position="84"/>
        <end position="103"/>
    </location>
</feature>
<proteinExistence type="predicted"/>
<dbReference type="PANTHER" id="PTHR15286:SF1">
    <property type="entry name" value="FI07216P"/>
    <property type="match status" value="1"/>
</dbReference>
<feature type="region of interest" description="Disordered" evidence="2">
    <location>
        <begin position="68"/>
        <end position="115"/>
    </location>
</feature>
<dbReference type="AlphaFoldDB" id="A0A9J6CBR4"/>
<feature type="coiled-coil region" evidence="1">
    <location>
        <begin position="478"/>
        <end position="566"/>
    </location>
</feature>
<feature type="compositionally biased region" description="Low complexity" evidence="2">
    <location>
        <begin position="226"/>
        <end position="245"/>
    </location>
</feature>
<keyword evidence="1" id="KW-0175">Coiled coil</keyword>
<protein>
    <submittedName>
        <fullName evidence="3">Uncharacterized protein</fullName>
    </submittedName>
</protein>
<feature type="compositionally biased region" description="Basic residues" evidence="2">
    <location>
        <begin position="415"/>
        <end position="424"/>
    </location>
</feature>